<dbReference type="PANTHER" id="PTHR21262">
    <property type="entry name" value="GUANOSINE-3',5'-BIS DIPHOSPHATE 3'-PYROPHOSPHOHYDROLASE"/>
    <property type="match status" value="1"/>
</dbReference>
<dbReference type="InterPro" id="IPR004095">
    <property type="entry name" value="TGS"/>
</dbReference>
<dbReference type="Gene3D" id="3.30.460.10">
    <property type="entry name" value="Beta Polymerase, domain 2"/>
    <property type="match status" value="1"/>
</dbReference>
<dbReference type="SMART" id="SM00954">
    <property type="entry name" value="RelA_SpoT"/>
    <property type="match status" value="1"/>
</dbReference>
<feature type="domain" description="RelA/SpoT" evidence="3">
    <location>
        <begin position="233"/>
        <end position="343"/>
    </location>
</feature>
<comment type="function">
    <text evidence="1">In eubacteria ppGpp (guanosine 3'-diphosphate 5'-diphosphate) is a mediator of the stringent response that coordinates a variety of cellular activities in response to changes in nutritional abundance.</text>
</comment>
<evidence type="ECO:0000256" key="1">
    <source>
        <dbReference type="RuleBase" id="RU003847"/>
    </source>
</evidence>
<dbReference type="PANTHER" id="PTHR21262:SF31">
    <property type="entry name" value="GTP PYROPHOSPHOKINASE"/>
    <property type="match status" value="1"/>
</dbReference>
<dbReference type="GO" id="GO:0015969">
    <property type="term" value="P:guanosine tetraphosphate metabolic process"/>
    <property type="evidence" value="ECO:0007669"/>
    <property type="project" value="InterPro"/>
</dbReference>
<dbReference type="SMART" id="SM00471">
    <property type="entry name" value="HDc"/>
    <property type="match status" value="1"/>
</dbReference>
<dbReference type="STRING" id="1801764.A2903_02600"/>
<sequence length="483" mass="55804">MAQIEIIFNIKKFTKKDRDLITKAYDFAKNAHHGQLRKSGEPYFVHVFTTAKNLAELGANSNMIAAGFLHDTLEDTAVEEQELQKEFGPDITGMVLGITKLGKVKYTGIERNVENLRKFFVSIAEDMRVIVIKLADRLHNIETLEHLQPEKQKRIALETLEVFAPLADRLSMGRLKGRLEDAAFPYAYPKEYEEVKLLRETRKDSALPELLKVEKNIKKIFKEYSLSPIQIDYREKHLYSLWKKLQKYKMDIAHVYDIIAMRIMVKNIEECYLALGLIHGSYKPLPGRIKDYIALPKPNGYKSLHTTIITENGSIIEIQIRTIEMHDEAEYGLAAHFIYKENLSADNDQYSWIKELRDTQNNEGDIKNFFKNLKTDFFHDRVFAFTPKGEIVNLPEDGSVLDFAFGVHSEIGMHAEAGEVNGKYAKLDHKLRNGDVVKIITNKKINPTSKWLSYTKSSIARKHIERYIKQHSLLNRLLSFNQK</sequence>
<dbReference type="NCBIfam" id="TIGR00691">
    <property type="entry name" value="spoT_relA"/>
    <property type="match status" value="1"/>
</dbReference>
<dbReference type="Proteomes" id="UP000178184">
    <property type="component" value="Unassembled WGS sequence"/>
</dbReference>
<dbReference type="AlphaFoldDB" id="A0A1F6WP25"/>
<dbReference type="InterPro" id="IPR012675">
    <property type="entry name" value="Beta-grasp_dom_sf"/>
</dbReference>
<evidence type="ECO:0000313" key="4">
    <source>
        <dbReference type="EMBL" id="OGI83584.1"/>
    </source>
</evidence>
<dbReference type="SUPFAM" id="SSF81271">
    <property type="entry name" value="TGS-like"/>
    <property type="match status" value="1"/>
</dbReference>
<accession>A0A1F6WP25</accession>
<name>A0A1F6WP25_9BACT</name>
<dbReference type="EMBL" id="MFUO01000025">
    <property type="protein sequence ID" value="OGI83584.1"/>
    <property type="molecule type" value="Genomic_DNA"/>
</dbReference>
<comment type="caution">
    <text evidence="4">The sequence shown here is derived from an EMBL/GenBank/DDBJ whole genome shotgun (WGS) entry which is preliminary data.</text>
</comment>
<dbReference type="InterPro" id="IPR043519">
    <property type="entry name" value="NT_sf"/>
</dbReference>
<dbReference type="Gene3D" id="1.10.3210.10">
    <property type="entry name" value="Hypothetical protein af1432"/>
    <property type="match status" value="1"/>
</dbReference>
<dbReference type="GO" id="GO:0005886">
    <property type="term" value="C:plasma membrane"/>
    <property type="evidence" value="ECO:0007669"/>
    <property type="project" value="TreeGrafter"/>
</dbReference>
<dbReference type="Pfam" id="PF04607">
    <property type="entry name" value="RelA_SpoT"/>
    <property type="match status" value="1"/>
</dbReference>
<dbReference type="FunFam" id="3.10.20.30:FF:000002">
    <property type="entry name" value="GTP pyrophosphokinase (RelA/SpoT)"/>
    <property type="match status" value="1"/>
</dbReference>
<evidence type="ECO:0000313" key="5">
    <source>
        <dbReference type="Proteomes" id="UP000178184"/>
    </source>
</evidence>
<protein>
    <recommendedName>
        <fullName evidence="6">TGS domain-containing protein</fullName>
    </recommendedName>
</protein>
<gene>
    <name evidence="4" type="ORF">A2903_02600</name>
</gene>
<evidence type="ECO:0000259" key="2">
    <source>
        <dbReference type="SMART" id="SM00471"/>
    </source>
</evidence>
<reference evidence="4 5" key="1">
    <citation type="journal article" date="2016" name="Nat. Commun.">
        <title>Thousands of microbial genomes shed light on interconnected biogeochemical processes in an aquifer system.</title>
        <authorList>
            <person name="Anantharaman K."/>
            <person name="Brown C.T."/>
            <person name="Hug L.A."/>
            <person name="Sharon I."/>
            <person name="Castelle C.J."/>
            <person name="Probst A.J."/>
            <person name="Thomas B.C."/>
            <person name="Singh A."/>
            <person name="Wilkins M.J."/>
            <person name="Karaoz U."/>
            <person name="Brodie E.L."/>
            <person name="Williams K.H."/>
            <person name="Hubbard S.S."/>
            <person name="Banfield J.F."/>
        </authorList>
    </citation>
    <scope>NUCLEOTIDE SEQUENCE [LARGE SCALE GENOMIC DNA]</scope>
</reference>
<evidence type="ECO:0008006" key="6">
    <source>
        <dbReference type="Google" id="ProtNLM"/>
    </source>
</evidence>
<dbReference type="InterPro" id="IPR003607">
    <property type="entry name" value="HD/PDEase_dom"/>
</dbReference>
<dbReference type="Pfam" id="PF13328">
    <property type="entry name" value="HD_4"/>
    <property type="match status" value="1"/>
</dbReference>
<proteinExistence type="inferred from homology"/>
<evidence type="ECO:0000259" key="3">
    <source>
        <dbReference type="SMART" id="SM00954"/>
    </source>
</evidence>
<dbReference type="CDD" id="cd05399">
    <property type="entry name" value="NT_Rel-Spo_like"/>
    <property type="match status" value="1"/>
</dbReference>
<dbReference type="SUPFAM" id="SSF81301">
    <property type="entry name" value="Nucleotidyltransferase"/>
    <property type="match status" value="1"/>
</dbReference>
<dbReference type="InterPro" id="IPR004811">
    <property type="entry name" value="RelA/Spo_fam"/>
</dbReference>
<organism evidence="4 5">
    <name type="scientific">Candidatus Nomurabacteria bacterium RIFCSPLOWO2_01_FULL_33_17</name>
    <dbReference type="NCBI Taxonomy" id="1801764"/>
    <lineage>
        <taxon>Bacteria</taxon>
        <taxon>Candidatus Nomuraibacteriota</taxon>
    </lineage>
</organism>
<dbReference type="Gene3D" id="3.10.20.30">
    <property type="match status" value="1"/>
</dbReference>
<dbReference type="InterPro" id="IPR012676">
    <property type="entry name" value="TGS-like"/>
</dbReference>
<dbReference type="InterPro" id="IPR007685">
    <property type="entry name" value="RelA_SpoT"/>
</dbReference>
<dbReference type="FunFam" id="1.10.3210.10:FF:000001">
    <property type="entry name" value="GTP pyrophosphokinase RelA"/>
    <property type="match status" value="1"/>
</dbReference>
<comment type="similarity">
    <text evidence="1">Belongs to the relA/spoT family.</text>
</comment>
<dbReference type="Pfam" id="PF02824">
    <property type="entry name" value="TGS"/>
    <property type="match status" value="1"/>
</dbReference>
<feature type="domain" description="HD/PDEase" evidence="2">
    <location>
        <begin position="39"/>
        <end position="150"/>
    </location>
</feature>
<dbReference type="SUPFAM" id="SSF109604">
    <property type="entry name" value="HD-domain/PDEase-like"/>
    <property type="match status" value="1"/>
</dbReference>